<dbReference type="Pfam" id="PF00989">
    <property type="entry name" value="PAS"/>
    <property type="match status" value="1"/>
</dbReference>
<evidence type="ECO:0000256" key="1">
    <source>
        <dbReference type="ARBA" id="ARBA00001946"/>
    </source>
</evidence>
<evidence type="ECO:0000259" key="6">
    <source>
        <dbReference type="PROSITE" id="PS50887"/>
    </source>
</evidence>
<dbReference type="PANTHER" id="PTHR44757:SF4">
    <property type="entry name" value="DIGUANYLATE CYCLASE DGCE-RELATED"/>
    <property type="match status" value="1"/>
</dbReference>
<dbReference type="PROSITE" id="PS50112">
    <property type="entry name" value="PAS"/>
    <property type="match status" value="1"/>
</dbReference>
<dbReference type="SMART" id="SM00091">
    <property type="entry name" value="PAS"/>
    <property type="match status" value="1"/>
</dbReference>
<feature type="transmembrane region" description="Helical" evidence="2">
    <location>
        <begin position="341"/>
        <end position="361"/>
    </location>
</feature>
<dbReference type="InterPro" id="IPR035965">
    <property type="entry name" value="PAS-like_dom_sf"/>
</dbReference>
<sequence>MFQSTLQRRFVVMALLMLAVLSGIIVYTQNQVGQITEETIQSVAEIRQMERRINEIRAGLQKLEQRVYQRTVIAYADEGDVEKKLMTQIEQVDSQIEKLFATSSRHNDWQEIAKNEQDSFAALTVKLKQDFQKIKRYIGYYNMVIVDTRLRFPFAENLNNKLLPLNNEFVTSIGTALTGMEDAELSREYRQVRQLLIELRYAWIQKISAFRMFVLSRSGMFDTPRSAMQATLSDRDIFVERVWGLLTELQQLNEQTGLPFEVEIAIEQMNRIHSIYEEEFNSIKPTLMSDEWRIDQLFLHEKLQPEFGALNQLVSDLSERVKQQSTQIIGRTDETVNRINLVIWLSAVIFVILILLGYLMFERLIRRPVRVVADAMNAEASGESFYPIMSSSIQETQLLVDAFHNMQEQVHSRQARLESILGSAAEGIITIDKNGVIESFNKSAEKLFGYGAKEMIGANIKQLFPEAIQARKGSFVGRLCQGNISQTNSEIDTVGLHRDGTTFPMSIKIGEMNVAGQQLYTAMVDDVSERMTMISNLRHLAEHDSLTGLANRYFFLQELERVVQRAARGLHGDVALLYIDMDNFKYVNDTMGHMAGDKLLIEVSGMLKKRSRDTDLVARIGGDEFAVILYDVEQYDALKAADAFREKLGEYRFSFDGNLADVGCSVGVAMVEQNVTRDELLARADLSCNAAKRSGRNKVHLYSDIDKQNLDNISDDMGWVRRIKEAVRNDRFVFALQPIMHAGTGEISRFEALLRMLDEQDELIMPGGFIPPAERFSMMPEIDRWVVNHAVGYLASEDSGDSNLSINLSASSFDNEAMIDFITDRISQTGIDPTRITFEITETMAMADLELTASFLEKLRSLGCRTALDDFGIGYSSFAYLKELPVDYVKIDGSFVRDIDSNELNRAIVKSMNDVAQAMGKLTVAEFIETESVMNILELIGLDYLQGYYIGRPEIPDFERRRITPE</sequence>
<dbReference type="NCBIfam" id="TIGR00229">
    <property type="entry name" value="sensory_box"/>
    <property type="match status" value="1"/>
</dbReference>
<dbReference type="InterPro" id="IPR000160">
    <property type="entry name" value="GGDEF_dom"/>
</dbReference>
<evidence type="ECO:0000259" key="3">
    <source>
        <dbReference type="PROSITE" id="PS50112"/>
    </source>
</evidence>
<dbReference type="SMART" id="SM00267">
    <property type="entry name" value="GGDEF"/>
    <property type="match status" value="1"/>
</dbReference>
<dbReference type="CDD" id="cd01949">
    <property type="entry name" value="GGDEF"/>
    <property type="match status" value="1"/>
</dbReference>
<dbReference type="Gene3D" id="3.30.450.20">
    <property type="entry name" value="PAS domain"/>
    <property type="match status" value="1"/>
</dbReference>
<keyword evidence="2" id="KW-0812">Transmembrane</keyword>
<dbReference type="PROSITE" id="PS50887">
    <property type="entry name" value="GGDEF"/>
    <property type="match status" value="1"/>
</dbReference>
<organism evidence="7 8">
    <name type="scientific">Thiohalophilus thiocyanatoxydans</name>
    <dbReference type="NCBI Taxonomy" id="381308"/>
    <lineage>
        <taxon>Bacteria</taxon>
        <taxon>Pseudomonadati</taxon>
        <taxon>Pseudomonadota</taxon>
        <taxon>Gammaproteobacteria</taxon>
        <taxon>Thiohalomonadales</taxon>
        <taxon>Thiohalophilaceae</taxon>
        <taxon>Thiohalophilus</taxon>
    </lineage>
</organism>
<dbReference type="FunFam" id="3.30.70.270:FF:000001">
    <property type="entry name" value="Diguanylate cyclase domain protein"/>
    <property type="match status" value="1"/>
</dbReference>
<dbReference type="Gene3D" id="3.30.70.270">
    <property type="match status" value="1"/>
</dbReference>
<dbReference type="InterPro" id="IPR001633">
    <property type="entry name" value="EAL_dom"/>
</dbReference>
<dbReference type="GO" id="GO:0003824">
    <property type="term" value="F:catalytic activity"/>
    <property type="evidence" value="ECO:0007669"/>
    <property type="project" value="UniProtKB-ARBA"/>
</dbReference>
<keyword evidence="2" id="KW-0472">Membrane</keyword>
<comment type="cofactor">
    <cofactor evidence="1">
        <name>Mg(2+)</name>
        <dbReference type="ChEBI" id="CHEBI:18420"/>
    </cofactor>
</comment>
<evidence type="ECO:0000259" key="5">
    <source>
        <dbReference type="PROSITE" id="PS50885"/>
    </source>
</evidence>
<dbReference type="InterPro" id="IPR052155">
    <property type="entry name" value="Biofilm_reg_signaling"/>
</dbReference>
<dbReference type="SUPFAM" id="SSF55785">
    <property type="entry name" value="PYP-like sensor domain (PAS domain)"/>
    <property type="match status" value="1"/>
</dbReference>
<accession>A0A4R8IPF0</accession>
<dbReference type="GO" id="GO:0007165">
    <property type="term" value="P:signal transduction"/>
    <property type="evidence" value="ECO:0007669"/>
    <property type="project" value="InterPro"/>
</dbReference>
<proteinExistence type="predicted"/>
<dbReference type="SUPFAM" id="SSF141868">
    <property type="entry name" value="EAL domain-like"/>
    <property type="match status" value="1"/>
</dbReference>
<keyword evidence="8" id="KW-1185">Reference proteome</keyword>
<dbReference type="InterPro" id="IPR003660">
    <property type="entry name" value="HAMP_dom"/>
</dbReference>
<dbReference type="SUPFAM" id="SSF55073">
    <property type="entry name" value="Nucleotide cyclase"/>
    <property type="match status" value="1"/>
</dbReference>
<gene>
    <name evidence="7" type="ORF">EDC23_1167</name>
</gene>
<evidence type="ECO:0000313" key="7">
    <source>
        <dbReference type="EMBL" id="TDY02786.1"/>
    </source>
</evidence>
<dbReference type="PROSITE" id="PS50883">
    <property type="entry name" value="EAL"/>
    <property type="match status" value="1"/>
</dbReference>
<dbReference type="InterPro" id="IPR000014">
    <property type="entry name" value="PAS"/>
</dbReference>
<evidence type="ECO:0000313" key="8">
    <source>
        <dbReference type="Proteomes" id="UP000294914"/>
    </source>
</evidence>
<dbReference type="PROSITE" id="PS50885">
    <property type="entry name" value="HAMP"/>
    <property type="match status" value="1"/>
</dbReference>
<dbReference type="InterPro" id="IPR029787">
    <property type="entry name" value="Nucleotide_cyclase"/>
</dbReference>
<dbReference type="CDD" id="cd01948">
    <property type="entry name" value="EAL"/>
    <property type="match status" value="1"/>
</dbReference>
<name>A0A4R8IPF0_9GAMM</name>
<dbReference type="Proteomes" id="UP000294914">
    <property type="component" value="Unassembled WGS sequence"/>
</dbReference>
<dbReference type="PANTHER" id="PTHR44757">
    <property type="entry name" value="DIGUANYLATE CYCLASE DGCP"/>
    <property type="match status" value="1"/>
</dbReference>
<keyword evidence="2" id="KW-1133">Transmembrane helix</keyword>
<dbReference type="Gene3D" id="6.10.340.10">
    <property type="match status" value="1"/>
</dbReference>
<dbReference type="Gene3D" id="3.20.20.450">
    <property type="entry name" value="EAL domain"/>
    <property type="match status" value="1"/>
</dbReference>
<dbReference type="SMART" id="SM00052">
    <property type="entry name" value="EAL"/>
    <property type="match status" value="1"/>
</dbReference>
<dbReference type="EMBL" id="SOQX01000002">
    <property type="protein sequence ID" value="TDY02786.1"/>
    <property type="molecule type" value="Genomic_DNA"/>
</dbReference>
<dbReference type="CDD" id="cd00130">
    <property type="entry name" value="PAS"/>
    <property type="match status" value="1"/>
</dbReference>
<dbReference type="GO" id="GO:0006355">
    <property type="term" value="P:regulation of DNA-templated transcription"/>
    <property type="evidence" value="ECO:0007669"/>
    <property type="project" value="InterPro"/>
</dbReference>
<dbReference type="AlphaFoldDB" id="A0A4R8IPF0"/>
<comment type="caution">
    <text evidence="7">The sequence shown here is derived from an EMBL/GenBank/DDBJ whole genome shotgun (WGS) entry which is preliminary data.</text>
</comment>
<reference evidence="7 8" key="1">
    <citation type="submission" date="2019-03" db="EMBL/GenBank/DDBJ databases">
        <title>Genomic Encyclopedia of Type Strains, Phase IV (KMG-IV): sequencing the most valuable type-strain genomes for metagenomic binning, comparative biology and taxonomic classification.</title>
        <authorList>
            <person name="Goeker M."/>
        </authorList>
    </citation>
    <scope>NUCLEOTIDE SEQUENCE [LARGE SCALE GENOMIC DNA]</scope>
    <source>
        <strain evidence="7 8">DSM 16326</strain>
    </source>
</reference>
<protein>
    <submittedName>
        <fullName evidence="7">PAS domain S-box-containing protein/diguanylate cyclase (GGDEF)-like protein</fullName>
    </submittedName>
</protein>
<dbReference type="InterPro" id="IPR013767">
    <property type="entry name" value="PAS_fold"/>
</dbReference>
<dbReference type="NCBIfam" id="TIGR00254">
    <property type="entry name" value="GGDEF"/>
    <property type="match status" value="1"/>
</dbReference>
<evidence type="ECO:0000256" key="2">
    <source>
        <dbReference type="SAM" id="Phobius"/>
    </source>
</evidence>
<dbReference type="GO" id="GO:0016020">
    <property type="term" value="C:membrane"/>
    <property type="evidence" value="ECO:0007669"/>
    <property type="project" value="InterPro"/>
</dbReference>
<dbReference type="Pfam" id="PF00563">
    <property type="entry name" value="EAL"/>
    <property type="match status" value="1"/>
</dbReference>
<feature type="domain" description="PAS" evidence="3">
    <location>
        <begin position="413"/>
        <end position="466"/>
    </location>
</feature>
<dbReference type="InterPro" id="IPR035919">
    <property type="entry name" value="EAL_sf"/>
</dbReference>
<evidence type="ECO:0000259" key="4">
    <source>
        <dbReference type="PROSITE" id="PS50883"/>
    </source>
</evidence>
<dbReference type="InterPro" id="IPR043128">
    <property type="entry name" value="Rev_trsase/Diguanyl_cyclase"/>
</dbReference>
<dbReference type="Pfam" id="PF00990">
    <property type="entry name" value="GGDEF"/>
    <property type="match status" value="1"/>
</dbReference>
<feature type="domain" description="HAMP" evidence="5">
    <location>
        <begin position="363"/>
        <end position="415"/>
    </location>
</feature>
<feature type="domain" description="GGDEF" evidence="6">
    <location>
        <begin position="572"/>
        <end position="704"/>
    </location>
</feature>
<feature type="domain" description="EAL" evidence="4">
    <location>
        <begin position="716"/>
        <end position="966"/>
    </location>
</feature>